<accession>A0A9W6B259</accession>
<dbReference type="AlphaFoldDB" id="A0A9W6B259"/>
<organism evidence="1 2">
    <name type="scientific">Philodulcilactobacillus myokoensis</name>
    <dbReference type="NCBI Taxonomy" id="2929573"/>
    <lineage>
        <taxon>Bacteria</taxon>
        <taxon>Bacillati</taxon>
        <taxon>Bacillota</taxon>
        <taxon>Bacilli</taxon>
        <taxon>Lactobacillales</taxon>
        <taxon>Lactobacillaceae</taxon>
        <taxon>Philodulcilactobacillus</taxon>
    </lineage>
</organism>
<dbReference type="EMBL" id="BRPL01000002">
    <property type="protein sequence ID" value="GLB47283.1"/>
    <property type="molecule type" value="Genomic_DNA"/>
</dbReference>
<dbReference type="Proteomes" id="UP001144204">
    <property type="component" value="Unassembled WGS sequence"/>
</dbReference>
<reference evidence="1" key="1">
    <citation type="submission" date="2022-07" db="EMBL/GenBank/DDBJ databases">
        <authorList>
            <person name="Kouya T."/>
            <person name="Ishiyama Y."/>
        </authorList>
    </citation>
    <scope>NUCLEOTIDE SEQUENCE</scope>
    <source>
        <strain evidence="1">WR16-4</strain>
    </source>
</reference>
<sequence>MIELYENFIQKNKKLVRGLQKKYSNRGYAKKLDGELLEVFIKDLRLHFIPDEIMGVYNITTNKLGKIIVPDTLIGNSAELCIKNNIIINYDTIKIENII</sequence>
<gene>
    <name evidence="1" type="ORF">WR164_12620</name>
</gene>
<proteinExistence type="predicted"/>
<keyword evidence="2" id="KW-1185">Reference proteome</keyword>
<dbReference type="RefSeq" id="WP_286136743.1">
    <property type="nucleotide sequence ID" value="NZ_BRPL01000002.1"/>
</dbReference>
<reference evidence="1" key="2">
    <citation type="journal article" date="2023" name="PLoS ONE">
        <title>Philodulcilactobacillus myokoensis gen. nov., sp. nov., a fructophilic, acidophilic, and agar-phobic lactic acid bacterium isolated from fermented vegetable extracts.</title>
        <authorList>
            <person name="Kouya T."/>
            <person name="Ishiyama Y."/>
            <person name="Ohashi S."/>
            <person name="Kumakubo R."/>
            <person name="Yamazaki T."/>
            <person name="Otaki T."/>
        </authorList>
    </citation>
    <scope>NUCLEOTIDE SEQUENCE</scope>
    <source>
        <strain evidence="1">WR16-4</strain>
    </source>
</reference>
<protein>
    <submittedName>
        <fullName evidence="1">Uncharacterized protein</fullName>
    </submittedName>
</protein>
<evidence type="ECO:0000313" key="1">
    <source>
        <dbReference type="EMBL" id="GLB47283.1"/>
    </source>
</evidence>
<comment type="caution">
    <text evidence="1">The sequence shown here is derived from an EMBL/GenBank/DDBJ whole genome shotgun (WGS) entry which is preliminary data.</text>
</comment>
<evidence type="ECO:0000313" key="2">
    <source>
        <dbReference type="Proteomes" id="UP001144204"/>
    </source>
</evidence>
<name>A0A9W6B259_9LACO</name>